<comment type="caution">
    <text evidence="13">The sequence shown here is derived from an EMBL/GenBank/DDBJ whole genome shotgun (WGS) entry which is preliminary data.</text>
</comment>
<dbReference type="RefSeq" id="WP_209240996.1">
    <property type="nucleotide sequence ID" value="NZ_JADKMA010000100.1"/>
</dbReference>
<evidence type="ECO:0000256" key="10">
    <source>
        <dbReference type="SAM" id="Phobius"/>
    </source>
</evidence>
<keyword evidence="2" id="KW-0645">Protease</keyword>
<evidence type="ECO:0000256" key="1">
    <source>
        <dbReference type="ARBA" id="ARBA00022645"/>
    </source>
</evidence>
<dbReference type="Gene3D" id="1.10.3810.10">
    <property type="entry name" value="Biosynthetic peptidoglycan transglycosylase-like"/>
    <property type="match status" value="1"/>
</dbReference>
<evidence type="ECO:0000256" key="3">
    <source>
        <dbReference type="ARBA" id="ARBA00022676"/>
    </source>
</evidence>
<dbReference type="InterPro" id="IPR001264">
    <property type="entry name" value="Glyco_trans_51"/>
</dbReference>
<evidence type="ECO:0000256" key="9">
    <source>
        <dbReference type="SAM" id="MobiDB-lite"/>
    </source>
</evidence>
<keyword evidence="14" id="KW-1185">Reference proteome</keyword>
<proteinExistence type="predicted"/>
<dbReference type="InterPro" id="IPR023346">
    <property type="entry name" value="Lysozyme-like_dom_sf"/>
</dbReference>
<feature type="domain" description="Penicillin-binding protein transpeptidase" evidence="11">
    <location>
        <begin position="554"/>
        <end position="731"/>
    </location>
</feature>
<keyword evidence="10" id="KW-1133">Transmembrane helix</keyword>
<feature type="compositionally biased region" description="Low complexity" evidence="9">
    <location>
        <begin position="827"/>
        <end position="841"/>
    </location>
</feature>
<evidence type="ECO:0000256" key="2">
    <source>
        <dbReference type="ARBA" id="ARBA00022670"/>
    </source>
</evidence>
<feature type="compositionally biased region" description="Basic and acidic residues" evidence="9">
    <location>
        <begin position="515"/>
        <end position="530"/>
    </location>
</feature>
<accession>A0ABS3XEW3</accession>
<feature type="domain" description="Glycosyl transferase family 51" evidence="12">
    <location>
        <begin position="181"/>
        <end position="341"/>
    </location>
</feature>
<dbReference type="PANTHER" id="PTHR32282:SF34">
    <property type="entry name" value="PENICILLIN-BINDING PROTEIN 1A"/>
    <property type="match status" value="1"/>
</dbReference>
<feature type="compositionally biased region" description="Basic and acidic residues" evidence="9">
    <location>
        <begin position="44"/>
        <end position="56"/>
    </location>
</feature>
<feature type="region of interest" description="Disordered" evidence="9">
    <location>
        <begin position="1"/>
        <end position="103"/>
    </location>
</feature>
<comment type="catalytic activity">
    <reaction evidence="8">
        <text>[GlcNAc-(1-&gt;4)-Mur2Ac(oyl-L-Ala-gamma-D-Glu-L-Lys-D-Ala-D-Ala)](n)-di-trans,octa-cis-undecaprenyl diphosphate + beta-D-GlcNAc-(1-&gt;4)-Mur2Ac(oyl-L-Ala-gamma-D-Glu-L-Lys-D-Ala-D-Ala)-di-trans,octa-cis-undecaprenyl diphosphate = [GlcNAc-(1-&gt;4)-Mur2Ac(oyl-L-Ala-gamma-D-Glu-L-Lys-D-Ala-D-Ala)](n+1)-di-trans,octa-cis-undecaprenyl diphosphate + di-trans,octa-cis-undecaprenyl diphosphate + H(+)</text>
        <dbReference type="Rhea" id="RHEA:23708"/>
        <dbReference type="Rhea" id="RHEA-COMP:9602"/>
        <dbReference type="Rhea" id="RHEA-COMP:9603"/>
        <dbReference type="ChEBI" id="CHEBI:15378"/>
        <dbReference type="ChEBI" id="CHEBI:58405"/>
        <dbReference type="ChEBI" id="CHEBI:60033"/>
        <dbReference type="ChEBI" id="CHEBI:78435"/>
        <dbReference type="EC" id="2.4.99.28"/>
    </reaction>
</comment>
<dbReference type="InterPro" id="IPR050396">
    <property type="entry name" value="Glycosyltr_51/Transpeptidase"/>
</dbReference>
<dbReference type="Pfam" id="PF00912">
    <property type="entry name" value="Transgly"/>
    <property type="match status" value="1"/>
</dbReference>
<dbReference type="PANTHER" id="PTHR32282">
    <property type="entry name" value="BINDING PROTEIN TRANSPEPTIDASE, PUTATIVE-RELATED"/>
    <property type="match status" value="1"/>
</dbReference>
<feature type="compositionally biased region" description="Low complexity" evidence="9">
    <location>
        <begin position="798"/>
        <end position="809"/>
    </location>
</feature>
<protein>
    <submittedName>
        <fullName evidence="13">Penicillin-binding protein</fullName>
    </submittedName>
</protein>
<sequence>MSGNRRKPPQGRGRRAAQPPPSPGRRAASRGGGQAPPSAPGPDGHGRRDARGHRSEPGAPGAPGHGGRAEARRAAQGGRRRAAAAASAQGGRRGRGRGRGVPERKRFIDYPRAGKHGVRRWLPSWKLVTGLCFGFFALLMGALGIGLLLVDVPNDKVAAAQVQKNVYYWNDGSQMVVAGGGDQNRQIVGINEIPKHMRWAVIAAENETFYQDSGVDPMGIARAVVKMAMGGETQSGSTITQQYVKNTYLDQSQTLSRKARELLISIKVGGKLSKDEILAGYLNTGYYGRGAYGIQAAAQAYYHKDAKELSASESAFLSATLNGPNLYDPEGGVGAAATREKNLKRAKARWSWTLDREVATGHMSKATRAKIGEDFPMPDKPSKSTELKGQIGYLVELADNNVISSTKDSANPITKTALDRGGYRIHTTFDKKKIQKLQKTVEAVKKKNIDPKKRDVDKYVQFGGASVRPEDGAIQAIYGGEDATEHFRNNADYTGVQVGSTFKPFVMAAAMRDGVRDPKGPEEQGPEQRTKVSPKSVYNGNNKIKLRNYNGTVWHDKDGGEWHQKNDGNKSYGMINLRTAMQYSVNTPFIQLGWDIGTEKVKQAALDAGVNEESLARTTPTFSLGTSAPSAIRMAGAYGTFATSGEQSEPYSVTKVERKGVVKYEHKKVSKPAFDKPVADNVTNMLETVVQKGTGTTAKALGRPAAGKTGTTDDNKSAWFTGYTPQLSTSIGMWRVNDKAKTQKFLKMYGVGGQDSIHGASFPAEIWTEYMKEALKGSPVKKFPVPDPIGDKIYGDGASPDPTPSKTSAPPSPSDEPSESPSDDPSESPSDSPSSSSTSCPPMDPTCDENQNGNGNGNGGNDGGADGGGPGGGPGGDSGSTGDTGSSDGGLFGAPQGYRRE</sequence>
<feature type="transmembrane region" description="Helical" evidence="10">
    <location>
        <begin position="127"/>
        <end position="150"/>
    </location>
</feature>
<keyword evidence="10" id="KW-0812">Transmembrane</keyword>
<keyword evidence="3" id="KW-0328">Glycosyltransferase</keyword>
<name>A0ABS3XEW3_9ACTN</name>
<feature type="compositionally biased region" description="Acidic residues" evidence="9">
    <location>
        <begin position="816"/>
        <end position="826"/>
    </location>
</feature>
<dbReference type="InterPro" id="IPR001460">
    <property type="entry name" value="PCN-bd_Tpept"/>
</dbReference>
<dbReference type="Pfam" id="PF00905">
    <property type="entry name" value="Transpeptidase"/>
    <property type="match status" value="1"/>
</dbReference>
<evidence type="ECO:0000256" key="5">
    <source>
        <dbReference type="ARBA" id="ARBA00022801"/>
    </source>
</evidence>
<keyword evidence="4" id="KW-0808">Transferase</keyword>
<evidence type="ECO:0000313" key="13">
    <source>
        <dbReference type="EMBL" id="MBO8193883.1"/>
    </source>
</evidence>
<comment type="catalytic activity">
    <reaction evidence="7">
        <text>Preferential cleavage: (Ac)2-L-Lys-D-Ala-|-D-Ala. Also transpeptidation of peptidyl-alanyl moieties that are N-acyl substituents of D-alanine.</text>
        <dbReference type="EC" id="3.4.16.4"/>
    </reaction>
</comment>
<evidence type="ECO:0000259" key="12">
    <source>
        <dbReference type="Pfam" id="PF00912"/>
    </source>
</evidence>
<feature type="region of interest" description="Disordered" evidence="9">
    <location>
        <begin position="779"/>
        <end position="901"/>
    </location>
</feature>
<evidence type="ECO:0000256" key="4">
    <source>
        <dbReference type="ARBA" id="ARBA00022679"/>
    </source>
</evidence>
<dbReference type="SUPFAM" id="SSF53955">
    <property type="entry name" value="Lysozyme-like"/>
    <property type="match status" value="1"/>
</dbReference>
<dbReference type="InterPro" id="IPR012338">
    <property type="entry name" value="Beta-lactam/transpept-like"/>
</dbReference>
<dbReference type="InterPro" id="IPR036950">
    <property type="entry name" value="PBP_transglycosylase"/>
</dbReference>
<keyword evidence="5" id="KW-0378">Hydrolase</keyword>
<evidence type="ECO:0000256" key="6">
    <source>
        <dbReference type="ARBA" id="ARBA00023268"/>
    </source>
</evidence>
<organism evidence="13 14">
    <name type="scientific">Streptomyces oryzae</name>
    <dbReference type="NCBI Taxonomy" id="1434886"/>
    <lineage>
        <taxon>Bacteria</taxon>
        <taxon>Bacillati</taxon>
        <taxon>Actinomycetota</taxon>
        <taxon>Actinomycetes</taxon>
        <taxon>Kitasatosporales</taxon>
        <taxon>Streptomycetaceae</taxon>
        <taxon>Streptomyces</taxon>
    </lineage>
</organism>
<evidence type="ECO:0000313" key="14">
    <source>
        <dbReference type="Proteomes" id="UP001519064"/>
    </source>
</evidence>
<keyword evidence="1" id="KW-0121">Carboxypeptidase</keyword>
<dbReference type="Gene3D" id="3.40.710.10">
    <property type="entry name" value="DD-peptidase/beta-lactamase superfamily"/>
    <property type="match status" value="1"/>
</dbReference>
<reference evidence="13 14" key="1">
    <citation type="submission" date="2020-11" db="EMBL/GenBank/DDBJ databases">
        <title>Streptomyces spirodelae sp. nov., isolated from duckweed.</title>
        <authorList>
            <person name="Saimee Y."/>
            <person name="Duangmal K."/>
        </authorList>
    </citation>
    <scope>NUCLEOTIDE SEQUENCE [LARGE SCALE GENOMIC DNA]</scope>
    <source>
        <strain evidence="13 14">S16-07</strain>
    </source>
</reference>
<gene>
    <name evidence="13" type="ORF">ITI46_19765</name>
</gene>
<feature type="compositionally biased region" description="Gly residues" evidence="9">
    <location>
        <begin position="854"/>
        <end position="879"/>
    </location>
</feature>
<feature type="compositionally biased region" description="Basic residues" evidence="9">
    <location>
        <begin position="1"/>
        <end position="15"/>
    </location>
</feature>
<keyword evidence="10" id="KW-0472">Membrane</keyword>
<keyword evidence="6" id="KW-0511">Multifunctional enzyme</keyword>
<evidence type="ECO:0000256" key="8">
    <source>
        <dbReference type="ARBA" id="ARBA00049902"/>
    </source>
</evidence>
<dbReference type="SUPFAM" id="SSF56601">
    <property type="entry name" value="beta-lactamase/transpeptidase-like"/>
    <property type="match status" value="1"/>
</dbReference>
<evidence type="ECO:0000259" key="11">
    <source>
        <dbReference type="Pfam" id="PF00905"/>
    </source>
</evidence>
<dbReference type="EMBL" id="JADKMA010000100">
    <property type="protein sequence ID" value="MBO8193883.1"/>
    <property type="molecule type" value="Genomic_DNA"/>
</dbReference>
<feature type="region of interest" description="Disordered" evidence="9">
    <location>
        <begin position="515"/>
        <end position="537"/>
    </location>
</feature>
<evidence type="ECO:0000256" key="7">
    <source>
        <dbReference type="ARBA" id="ARBA00034000"/>
    </source>
</evidence>
<dbReference type="Proteomes" id="UP001519064">
    <property type="component" value="Unassembled WGS sequence"/>
</dbReference>